<dbReference type="EMBL" id="BKAM01000036">
    <property type="protein sequence ID" value="GEP72848.1"/>
    <property type="molecule type" value="Genomic_DNA"/>
</dbReference>
<protein>
    <submittedName>
        <fullName evidence="2">ATPase AAA</fullName>
    </submittedName>
</protein>
<dbReference type="InterPro" id="IPR038461">
    <property type="entry name" value="Schlafen_AlbA_2_dom_sf"/>
</dbReference>
<dbReference type="InterPro" id="IPR036390">
    <property type="entry name" value="WH_DNA-bd_sf"/>
</dbReference>
<sequence>MSQILSSNDPQPFPLESQTIEYKEVFSTKIKKEIGALLNGRTSAYIYLGVNDQTRKITKQLTTEQRHTYEETISNWINDSYYPSAVGLVQIHSENTPFSIEIQPGINPPYYTDRRVYVRNNSSSEPASADTIRHLSLRNQLDAYDKEPATNQDLHFDYLKSKSQANHEQFDPKKFSNFLTTKNQYANTALLMSEENPFALKVAAFDGTTTRKFLDRKIFTGSIMEQIDQTMAYLSLNNHIQSTINGSQREDHYDYPTDALREGVTNAVAHRSYFDRGAVQVELYSDRIEILSPGPLPNGLTVPDILSGRSQPRNYNVLSILLHFNYMENFGTGIRRIEDSYAESKVKPLVKAGEGFVKLVLPNNNYVASSAKADHNEVPKLIPVGDDRQQIINYLENNPLARRSQVEKLLAIKSSQANRYLHTLVQDDIIRKVGSGRNTRYELVHKGSDH</sequence>
<proteinExistence type="predicted"/>
<dbReference type="Pfam" id="PF13749">
    <property type="entry name" value="HATPase_c_4"/>
    <property type="match status" value="1"/>
</dbReference>
<dbReference type="PANTHER" id="PTHR30595:SF6">
    <property type="entry name" value="SCHLAFEN ALBA-2 DOMAIN-CONTAINING PROTEIN"/>
    <property type="match status" value="1"/>
</dbReference>
<organism evidence="2 3">
    <name type="scientific">Lentilactobacillus rapi</name>
    <dbReference type="NCBI Taxonomy" id="481723"/>
    <lineage>
        <taxon>Bacteria</taxon>
        <taxon>Bacillati</taxon>
        <taxon>Bacillota</taxon>
        <taxon>Bacilli</taxon>
        <taxon>Lactobacillales</taxon>
        <taxon>Lactobacillaceae</taxon>
        <taxon>Lentilactobacillus</taxon>
    </lineage>
</organism>
<dbReference type="InterPro" id="IPR038475">
    <property type="entry name" value="RecG_C_sf"/>
</dbReference>
<dbReference type="Proteomes" id="UP000321569">
    <property type="component" value="Unassembled WGS sequence"/>
</dbReference>
<evidence type="ECO:0000313" key="2">
    <source>
        <dbReference type="EMBL" id="GEP72848.1"/>
    </source>
</evidence>
<reference evidence="2 3" key="1">
    <citation type="submission" date="2019-07" db="EMBL/GenBank/DDBJ databases">
        <title>Whole genome shotgun sequence of Lactobacillus rapi NBRC 109618.</title>
        <authorList>
            <person name="Hosoyama A."/>
            <person name="Uohara A."/>
            <person name="Ohji S."/>
            <person name="Ichikawa N."/>
        </authorList>
    </citation>
    <scope>NUCLEOTIDE SEQUENCE [LARGE SCALE GENOMIC DNA]</scope>
    <source>
        <strain evidence="2 3">NBRC 109618</strain>
    </source>
</reference>
<dbReference type="RefSeq" id="WP_056981334.1">
    <property type="nucleotide sequence ID" value="NZ_BKAM01000036.1"/>
</dbReference>
<gene>
    <name evidence="2" type="ORF">LRA02_17160</name>
</gene>
<evidence type="ECO:0000313" key="3">
    <source>
        <dbReference type="Proteomes" id="UP000321569"/>
    </source>
</evidence>
<dbReference type="InterPro" id="IPR036388">
    <property type="entry name" value="WH-like_DNA-bd_sf"/>
</dbReference>
<dbReference type="Gene3D" id="1.10.10.10">
    <property type="entry name" value="Winged helix-like DNA-binding domain superfamily/Winged helix DNA-binding domain"/>
    <property type="match status" value="1"/>
</dbReference>
<comment type="caution">
    <text evidence="2">The sequence shown here is derived from an EMBL/GenBank/DDBJ whole genome shotgun (WGS) entry which is preliminary data.</text>
</comment>
<dbReference type="InterPro" id="IPR007421">
    <property type="entry name" value="Schlafen_AlbA_2_dom"/>
</dbReference>
<evidence type="ECO:0000259" key="1">
    <source>
        <dbReference type="Pfam" id="PF04326"/>
    </source>
</evidence>
<dbReference type="Gene3D" id="3.30.950.30">
    <property type="entry name" value="Schlafen, AAA domain"/>
    <property type="match status" value="1"/>
</dbReference>
<dbReference type="OrthoDB" id="9807907at2"/>
<dbReference type="Gene3D" id="3.30.565.60">
    <property type="match status" value="1"/>
</dbReference>
<dbReference type="PANTHER" id="PTHR30595">
    <property type="entry name" value="GLPR-RELATED TRANSCRIPTIONAL REPRESSOR"/>
    <property type="match status" value="1"/>
</dbReference>
<dbReference type="SUPFAM" id="SSF46785">
    <property type="entry name" value="Winged helix' DNA-binding domain"/>
    <property type="match status" value="1"/>
</dbReference>
<dbReference type="STRING" id="1423795.FD12_GL000089"/>
<dbReference type="Pfam" id="PF04326">
    <property type="entry name" value="SLFN_AlbA_2"/>
    <property type="match status" value="1"/>
</dbReference>
<accession>A0A512PNR5</accession>
<dbReference type="AlphaFoldDB" id="A0A512PNR5"/>
<feature type="domain" description="Schlafen AlbA-2" evidence="1">
    <location>
        <begin position="16"/>
        <end position="127"/>
    </location>
</feature>
<name>A0A512PNR5_9LACO</name>